<dbReference type="Gene3D" id="1.10.10.60">
    <property type="entry name" value="Homeodomain-like"/>
    <property type="match status" value="1"/>
</dbReference>
<evidence type="ECO:0000256" key="3">
    <source>
        <dbReference type="ARBA" id="ARBA00023163"/>
    </source>
</evidence>
<dbReference type="InterPro" id="IPR053142">
    <property type="entry name" value="PchR_regulatory_protein"/>
</dbReference>
<name>A0A5P2G0R0_9BACT</name>
<dbReference type="InterPro" id="IPR018060">
    <property type="entry name" value="HTH_AraC"/>
</dbReference>
<sequence length="325" mass="37849">MLFEFETSPSFNFLKSFSEKLNLPVGNNYLVIPNYLGKGYIKQITLSNNLKLIIHNYTLIEDLIIKRLAPNKRHDLINIVFSCNDSTTNKPISAKEQQSLPPNRYAIQVASSDLDLEVLFPAKMQTSYVVLGIKANDLKKLLLIEAPNKVIENILENRNSFLFHEEMTVEIFQILKDITEGTTIPSLEDFFYRVKIQQLLYSLFKKLILRKDYQQFNLYNSDVEKIYAIRHQLQIDISNPPNLQKLSIKFGISETKMKVAFRQIFGDSIYNLFQKLRMERAAELIREKKFSIAEIGYELGFSNLSHFARLFKKYHGITPKKYSLL</sequence>
<dbReference type="AlphaFoldDB" id="A0A5P2G0R0"/>
<dbReference type="KEGG" id="arac:E0W69_005995"/>
<dbReference type="PROSITE" id="PS01124">
    <property type="entry name" value="HTH_ARAC_FAMILY_2"/>
    <property type="match status" value="1"/>
</dbReference>
<proteinExistence type="predicted"/>
<evidence type="ECO:0000256" key="2">
    <source>
        <dbReference type="ARBA" id="ARBA00023125"/>
    </source>
</evidence>
<gene>
    <name evidence="5" type="ORF">E0W69_005995</name>
</gene>
<protein>
    <submittedName>
        <fullName evidence="5">Helix-turn-helix transcriptional regulator</fullName>
    </submittedName>
</protein>
<dbReference type="InterPro" id="IPR020449">
    <property type="entry name" value="Tscrpt_reg_AraC-type_HTH"/>
</dbReference>
<dbReference type="RefSeq" id="WP_131329125.1">
    <property type="nucleotide sequence ID" value="NZ_CP044016.1"/>
</dbReference>
<evidence type="ECO:0000313" key="6">
    <source>
        <dbReference type="Proteomes" id="UP000292424"/>
    </source>
</evidence>
<dbReference type="GO" id="GO:0043565">
    <property type="term" value="F:sequence-specific DNA binding"/>
    <property type="evidence" value="ECO:0007669"/>
    <property type="project" value="InterPro"/>
</dbReference>
<feature type="domain" description="HTH araC/xylS-type" evidence="4">
    <location>
        <begin position="227"/>
        <end position="325"/>
    </location>
</feature>
<keyword evidence="2" id="KW-0238">DNA-binding</keyword>
<dbReference type="SUPFAM" id="SSF46689">
    <property type="entry name" value="Homeodomain-like"/>
    <property type="match status" value="1"/>
</dbReference>
<keyword evidence="6" id="KW-1185">Reference proteome</keyword>
<evidence type="ECO:0000259" key="4">
    <source>
        <dbReference type="PROSITE" id="PS01124"/>
    </source>
</evidence>
<dbReference type="PROSITE" id="PS00041">
    <property type="entry name" value="HTH_ARAC_FAMILY_1"/>
    <property type="match status" value="1"/>
</dbReference>
<dbReference type="InterPro" id="IPR009057">
    <property type="entry name" value="Homeodomain-like_sf"/>
</dbReference>
<evidence type="ECO:0000256" key="1">
    <source>
        <dbReference type="ARBA" id="ARBA00023015"/>
    </source>
</evidence>
<dbReference type="PANTHER" id="PTHR47893:SF1">
    <property type="entry name" value="REGULATORY PROTEIN PCHR"/>
    <property type="match status" value="1"/>
</dbReference>
<keyword evidence="1" id="KW-0805">Transcription regulation</keyword>
<dbReference type="Proteomes" id="UP000292424">
    <property type="component" value="Chromosome"/>
</dbReference>
<dbReference type="SMART" id="SM00342">
    <property type="entry name" value="HTH_ARAC"/>
    <property type="match status" value="1"/>
</dbReference>
<evidence type="ECO:0000313" key="5">
    <source>
        <dbReference type="EMBL" id="QES88238.1"/>
    </source>
</evidence>
<accession>A0A5P2G0R0</accession>
<dbReference type="OrthoDB" id="1156172at2"/>
<organism evidence="5 6">
    <name type="scientific">Rhizosphaericola mali</name>
    <dbReference type="NCBI Taxonomy" id="2545455"/>
    <lineage>
        <taxon>Bacteria</taxon>
        <taxon>Pseudomonadati</taxon>
        <taxon>Bacteroidota</taxon>
        <taxon>Chitinophagia</taxon>
        <taxon>Chitinophagales</taxon>
        <taxon>Chitinophagaceae</taxon>
        <taxon>Rhizosphaericola</taxon>
    </lineage>
</organism>
<keyword evidence="3" id="KW-0804">Transcription</keyword>
<dbReference type="PANTHER" id="PTHR47893">
    <property type="entry name" value="REGULATORY PROTEIN PCHR"/>
    <property type="match status" value="1"/>
</dbReference>
<dbReference type="EMBL" id="CP044016">
    <property type="protein sequence ID" value="QES88238.1"/>
    <property type="molecule type" value="Genomic_DNA"/>
</dbReference>
<reference evidence="5 6" key="1">
    <citation type="submission" date="2019-09" db="EMBL/GenBank/DDBJ databases">
        <title>Complete genome sequence of Arachidicoccus sp. B3-10 isolated from apple orchard soil.</title>
        <authorList>
            <person name="Kim H.S."/>
            <person name="Han K.-I."/>
            <person name="Suh M.K."/>
            <person name="Lee K.C."/>
            <person name="Eom M.K."/>
            <person name="Kim J.-S."/>
            <person name="Kang S.W."/>
            <person name="Sin Y."/>
            <person name="Lee J.-S."/>
        </authorList>
    </citation>
    <scope>NUCLEOTIDE SEQUENCE [LARGE SCALE GENOMIC DNA]</scope>
    <source>
        <strain evidence="5 6">B3-10</strain>
    </source>
</reference>
<dbReference type="InterPro" id="IPR018062">
    <property type="entry name" value="HTH_AraC-typ_CS"/>
</dbReference>
<dbReference type="Pfam" id="PF12833">
    <property type="entry name" value="HTH_18"/>
    <property type="match status" value="1"/>
</dbReference>
<dbReference type="PRINTS" id="PR00032">
    <property type="entry name" value="HTHARAC"/>
</dbReference>
<dbReference type="GO" id="GO:0003700">
    <property type="term" value="F:DNA-binding transcription factor activity"/>
    <property type="evidence" value="ECO:0007669"/>
    <property type="project" value="InterPro"/>
</dbReference>